<gene>
    <name evidence="1" type="ORF">GCM10023169_41670</name>
</gene>
<reference evidence="2" key="1">
    <citation type="journal article" date="2019" name="Int. J. Syst. Evol. Microbiol.">
        <title>The Global Catalogue of Microorganisms (GCM) 10K type strain sequencing project: providing services to taxonomists for standard genome sequencing and annotation.</title>
        <authorList>
            <consortium name="The Broad Institute Genomics Platform"/>
            <consortium name="The Broad Institute Genome Sequencing Center for Infectious Disease"/>
            <person name="Wu L."/>
            <person name="Ma J."/>
        </authorList>
    </citation>
    <scope>NUCLEOTIDE SEQUENCE [LARGE SCALE GENOMIC DNA]</scope>
    <source>
        <strain evidence="2">JCM 17810</strain>
    </source>
</reference>
<evidence type="ECO:0000313" key="1">
    <source>
        <dbReference type="EMBL" id="GAA4434263.1"/>
    </source>
</evidence>
<dbReference type="EMBL" id="BAABGN010000028">
    <property type="protein sequence ID" value="GAA4434263.1"/>
    <property type="molecule type" value="Genomic_DNA"/>
</dbReference>
<protein>
    <recommendedName>
        <fullName evidence="3">DoxX protein</fullName>
    </recommendedName>
</protein>
<dbReference type="Proteomes" id="UP001500622">
    <property type="component" value="Unassembled WGS sequence"/>
</dbReference>
<proteinExistence type="predicted"/>
<keyword evidence="2" id="KW-1185">Reference proteome</keyword>
<dbReference type="RefSeq" id="WP_345219215.1">
    <property type="nucleotide sequence ID" value="NZ_BAABGN010000028.1"/>
</dbReference>
<evidence type="ECO:0008006" key="3">
    <source>
        <dbReference type="Google" id="ProtNLM"/>
    </source>
</evidence>
<organism evidence="1 2">
    <name type="scientific">Georgenia halophila</name>
    <dbReference type="NCBI Taxonomy" id="620889"/>
    <lineage>
        <taxon>Bacteria</taxon>
        <taxon>Bacillati</taxon>
        <taxon>Actinomycetota</taxon>
        <taxon>Actinomycetes</taxon>
        <taxon>Micrococcales</taxon>
        <taxon>Bogoriellaceae</taxon>
        <taxon>Georgenia</taxon>
    </lineage>
</organism>
<evidence type="ECO:0000313" key="2">
    <source>
        <dbReference type="Proteomes" id="UP001500622"/>
    </source>
</evidence>
<accession>A0ABP8LSF4</accession>
<sequence length="142" mass="14807">MGLPIKLSHVPIRAAAGSFILNAGLGKRELPEDSAAGMQSMGANAFPQLKDVSPNDFGKLLSTSEIALGSALLTPFVPSWLVGLGLAGFSGSLLRMYTKTPGLTEEGSKVKPTSEGTPIAKDVFLLGIALTLILDDLVSRKK</sequence>
<comment type="caution">
    <text evidence="1">The sequence shown here is derived from an EMBL/GenBank/DDBJ whole genome shotgun (WGS) entry which is preliminary data.</text>
</comment>
<name>A0ABP8LSF4_9MICO</name>